<name>A0ABQ5B4K8_9ASTR</name>
<accession>A0ABQ5B4K8</accession>
<dbReference type="Proteomes" id="UP001151760">
    <property type="component" value="Unassembled WGS sequence"/>
</dbReference>
<reference evidence="1" key="1">
    <citation type="journal article" date="2022" name="Int. J. Mol. Sci.">
        <title>Draft Genome of Tanacetum Coccineum: Genomic Comparison of Closely Related Tanacetum-Family Plants.</title>
        <authorList>
            <person name="Yamashiro T."/>
            <person name="Shiraishi A."/>
            <person name="Nakayama K."/>
            <person name="Satake H."/>
        </authorList>
    </citation>
    <scope>NUCLEOTIDE SEQUENCE</scope>
</reference>
<gene>
    <name evidence="1" type="ORF">Tco_0843661</name>
</gene>
<evidence type="ECO:0008006" key="3">
    <source>
        <dbReference type="Google" id="ProtNLM"/>
    </source>
</evidence>
<reference evidence="1" key="2">
    <citation type="submission" date="2022-01" db="EMBL/GenBank/DDBJ databases">
        <authorList>
            <person name="Yamashiro T."/>
            <person name="Shiraishi A."/>
            <person name="Satake H."/>
            <person name="Nakayama K."/>
        </authorList>
    </citation>
    <scope>NUCLEOTIDE SEQUENCE</scope>
</reference>
<proteinExistence type="predicted"/>
<keyword evidence="2" id="KW-1185">Reference proteome</keyword>
<evidence type="ECO:0000313" key="2">
    <source>
        <dbReference type="Proteomes" id="UP001151760"/>
    </source>
</evidence>
<comment type="caution">
    <text evidence="1">The sequence shown here is derived from an EMBL/GenBank/DDBJ whole genome shotgun (WGS) entry which is preliminary data.</text>
</comment>
<dbReference type="PANTHER" id="PTHR47481">
    <property type="match status" value="1"/>
</dbReference>
<protein>
    <recommendedName>
        <fullName evidence="3">Hybrid signal transduction histidine kinase M</fullName>
    </recommendedName>
</protein>
<sequence>MTVTTSTPVILLSDKLMTITNLTTLVPVKLDIDEMNYSSWVYFFKNLCKGHEILKHILGEPTDEATSSNPSPPTAEWLKIDYIVLSWIFMTLSKTLQQRICVEDPQTAKEDWDLIALIFKENKHTRSIVLKAELRSLKLGDLSIDAYFCKIESIDTILTSLGSPIRYNGNNQLGQTSAGSCHLSATNAGQPSFGQPAQLISQHASMVQAGQSTTLGHSGLNLASHETLLPNTFNAMTLQDPTSGN</sequence>
<dbReference type="PANTHER" id="PTHR47481:SF10">
    <property type="entry name" value="COPIA-LIKE POLYPROTEIN_RETROTRANSPOSON"/>
    <property type="match status" value="1"/>
</dbReference>
<evidence type="ECO:0000313" key="1">
    <source>
        <dbReference type="EMBL" id="GJT09199.1"/>
    </source>
</evidence>
<dbReference type="Pfam" id="PF14223">
    <property type="entry name" value="Retrotran_gag_2"/>
    <property type="match status" value="1"/>
</dbReference>
<organism evidence="1 2">
    <name type="scientific">Tanacetum coccineum</name>
    <dbReference type="NCBI Taxonomy" id="301880"/>
    <lineage>
        <taxon>Eukaryota</taxon>
        <taxon>Viridiplantae</taxon>
        <taxon>Streptophyta</taxon>
        <taxon>Embryophyta</taxon>
        <taxon>Tracheophyta</taxon>
        <taxon>Spermatophyta</taxon>
        <taxon>Magnoliopsida</taxon>
        <taxon>eudicotyledons</taxon>
        <taxon>Gunneridae</taxon>
        <taxon>Pentapetalae</taxon>
        <taxon>asterids</taxon>
        <taxon>campanulids</taxon>
        <taxon>Asterales</taxon>
        <taxon>Asteraceae</taxon>
        <taxon>Asteroideae</taxon>
        <taxon>Anthemideae</taxon>
        <taxon>Anthemidinae</taxon>
        <taxon>Tanacetum</taxon>
    </lineage>
</organism>
<dbReference type="EMBL" id="BQNB010012890">
    <property type="protein sequence ID" value="GJT09199.1"/>
    <property type="molecule type" value="Genomic_DNA"/>
</dbReference>